<dbReference type="RefSeq" id="WP_375517819.1">
    <property type="nucleotide sequence ID" value="NZ_JBHILI010000015.1"/>
</dbReference>
<evidence type="ECO:0000313" key="1">
    <source>
        <dbReference type="EMBL" id="MFB5738703.1"/>
    </source>
</evidence>
<proteinExistence type="predicted"/>
<sequence length="142" mass="15786">MTIQKGESLIGQKTLALIEASGESQTNAAPKLTLSKAGLNNLIKGRLESPSKPFLEAVVKVYSIDLNWFLDDSKPVHPISYLRKSEGKASNMDEENILLSHIRESKGIKQIVKTLAKLTTKEVNTWAELISEYSKMKDNSKK</sequence>
<accession>A0ABV5BTR3</accession>
<dbReference type="Proteomes" id="UP001580391">
    <property type="component" value="Unassembled WGS sequence"/>
</dbReference>
<reference evidence="1 2" key="1">
    <citation type="submission" date="2024-09" db="EMBL/GenBank/DDBJ databases">
        <title>Taxonomic and Genotyping Characterization of Leptospira Strains isolated from Multiple Sources in Colombia highlights the importance of intermediate species.</title>
        <authorList>
            <person name="Torres Higuera L."/>
            <person name="Rojas Tapias D."/>
            <person name="Jimenez Velasquez S."/>
            <person name="Renjifo Ibanez C."/>
        </authorList>
    </citation>
    <scope>NUCLEOTIDE SEQUENCE [LARGE SCALE GENOMIC DNA]</scope>
    <source>
        <strain evidence="1 2">Lep080</strain>
    </source>
</reference>
<keyword evidence="2" id="KW-1185">Reference proteome</keyword>
<gene>
    <name evidence="1" type="ORF">ACE5IX_19475</name>
</gene>
<dbReference type="SUPFAM" id="SSF47413">
    <property type="entry name" value="lambda repressor-like DNA-binding domains"/>
    <property type="match status" value="1"/>
</dbReference>
<dbReference type="Gene3D" id="1.10.260.40">
    <property type="entry name" value="lambda repressor-like DNA-binding domains"/>
    <property type="match status" value="1"/>
</dbReference>
<dbReference type="InterPro" id="IPR010982">
    <property type="entry name" value="Lambda_DNA-bd_dom_sf"/>
</dbReference>
<name>A0ABV5BTR3_9LEPT</name>
<evidence type="ECO:0000313" key="2">
    <source>
        <dbReference type="Proteomes" id="UP001580391"/>
    </source>
</evidence>
<dbReference type="EMBL" id="JBHILJ010000026">
    <property type="protein sequence ID" value="MFB5738703.1"/>
    <property type="molecule type" value="Genomic_DNA"/>
</dbReference>
<protein>
    <submittedName>
        <fullName evidence="1">XRE family transcriptional regulator</fullName>
    </submittedName>
</protein>
<organism evidence="1 2">
    <name type="scientific">Leptospira wolffii</name>
    <dbReference type="NCBI Taxonomy" id="409998"/>
    <lineage>
        <taxon>Bacteria</taxon>
        <taxon>Pseudomonadati</taxon>
        <taxon>Spirochaetota</taxon>
        <taxon>Spirochaetia</taxon>
        <taxon>Leptospirales</taxon>
        <taxon>Leptospiraceae</taxon>
        <taxon>Leptospira</taxon>
    </lineage>
</organism>
<comment type="caution">
    <text evidence="1">The sequence shown here is derived from an EMBL/GenBank/DDBJ whole genome shotgun (WGS) entry which is preliminary data.</text>
</comment>